<feature type="region of interest" description="Disordered" evidence="1">
    <location>
        <begin position="70"/>
        <end position="124"/>
    </location>
</feature>
<accession>A0ABN1FA24</accession>
<dbReference type="PROSITE" id="PS51257">
    <property type="entry name" value="PROKAR_LIPOPROTEIN"/>
    <property type="match status" value="1"/>
</dbReference>
<dbReference type="EMBL" id="BAAACA010000007">
    <property type="protein sequence ID" value="GAA0586148.1"/>
    <property type="molecule type" value="Genomic_DNA"/>
</dbReference>
<keyword evidence="2" id="KW-0732">Signal</keyword>
<comment type="caution">
    <text evidence="3">The sequence shown here is derived from an EMBL/GenBank/DDBJ whole genome shotgun (WGS) entry which is preliminary data.</text>
</comment>
<protein>
    <recommendedName>
        <fullName evidence="5">Lipoprotein</fullName>
    </recommendedName>
</protein>
<proteinExistence type="predicted"/>
<evidence type="ECO:0008006" key="5">
    <source>
        <dbReference type="Google" id="ProtNLM"/>
    </source>
</evidence>
<dbReference type="RefSeq" id="WP_344071274.1">
    <property type="nucleotide sequence ID" value="NZ_BAAACA010000007.1"/>
</dbReference>
<name>A0ABN1FA24_9ACTN</name>
<feature type="compositionally biased region" description="Low complexity" evidence="1">
    <location>
        <begin position="70"/>
        <end position="105"/>
    </location>
</feature>
<feature type="signal peptide" evidence="2">
    <location>
        <begin position="1"/>
        <end position="22"/>
    </location>
</feature>
<evidence type="ECO:0000313" key="4">
    <source>
        <dbReference type="Proteomes" id="UP001500668"/>
    </source>
</evidence>
<feature type="chain" id="PRO_5046141807" description="Lipoprotein" evidence="2">
    <location>
        <begin position="23"/>
        <end position="124"/>
    </location>
</feature>
<evidence type="ECO:0000256" key="1">
    <source>
        <dbReference type="SAM" id="MobiDB-lite"/>
    </source>
</evidence>
<keyword evidence="4" id="KW-1185">Reference proteome</keyword>
<evidence type="ECO:0000313" key="3">
    <source>
        <dbReference type="EMBL" id="GAA0586148.1"/>
    </source>
</evidence>
<gene>
    <name evidence="3" type="ORF">GCM10010394_13960</name>
</gene>
<organism evidence="3 4">
    <name type="scientific">Streptomyces crystallinus</name>
    <dbReference type="NCBI Taxonomy" id="68191"/>
    <lineage>
        <taxon>Bacteria</taxon>
        <taxon>Bacillati</taxon>
        <taxon>Actinomycetota</taxon>
        <taxon>Actinomycetes</taxon>
        <taxon>Kitasatosporales</taxon>
        <taxon>Streptomycetaceae</taxon>
        <taxon>Streptomyces</taxon>
    </lineage>
</organism>
<dbReference type="Proteomes" id="UP001500668">
    <property type="component" value="Unassembled WGS sequence"/>
</dbReference>
<reference evidence="3 4" key="1">
    <citation type="journal article" date="2019" name="Int. J. Syst. Evol. Microbiol.">
        <title>The Global Catalogue of Microorganisms (GCM) 10K type strain sequencing project: providing services to taxonomists for standard genome sequencing and annotation.</title>
        <authorList>
            <consortium name="The Broad Institute Genomics Platform"/>
            <consortium name="The Broad Institute Genome Sequencing Center for Infectious Disease"/>
            <person name="Wu L."/>
            <person name="Ma J."/>
        </authorList>
    </citation>
    <scope>NUCLEOTIDE SEQUENCE [LARGE SCALE GENOMIC DNA]</scope>
    <source>
        <strain evidence="3 4">JCM 5067</strain>
    </source>
</reference>
<evidence type="ECO:0000256" key="2">
    <source>
        <dbReference type="SAM" id="SignalP"/>
    </source>
</evidence>
<sequence>MRRFRSTTVVLGGMGVLAATLAACSHEPDRRCVDPVSRQELPKYECKSGGNGSYYYGGYTRNGIVYGGSFNRSGSGSGSGSSTSSGSTSSGSTSSGTSGSSTSSGSSGGVDRGGFGGHSGSVGG</sequence>
<feature type="compositionally biased region" description="Gly residues" evidence="1">
    <location>
        <begin position="106"/>
        <end position="124"/>
    </location>
</feature>